<dbReference type="SUPFAM" id="SSF53335">
    <property type="entry name" value="S-adenosyl-L-methionine-dependent methyltransferases"/>
    <property type="match status" value="1"/>
</dbReference>
<name>A0A7C4JQ77_9BACT</name>
<reference evidence="1" key="1">
    <citation type="journal article" date="2020" name="mSystems">
        <title>Genome- and Community-Level Interaction Insights into Carbon Utilization and Element Cycling Functions of Hydrothermarchaeota in Hydrothermal Sediment.</title>
        <authorList>
            <person name="Zhou Z."/>
            <person name="Liu Y."/>
            <person name="Xu W."/>
            <person name="Pan J."/>
            <person name="Luo Z.H."/>
            <person name="Li M."/>
        </authorList>
    </citation>
    <scope>NUCLEOTIDE SEQUENCE [LARGE SCALE GENOMIC DNA]</scope>
    <source>
        <strain evidence="1">SpSt-6</strain>
    </source>
</reference>
<evidence type="ECO:0008006" key="2">
    <source>
        <dbReference type="Google" id="ProtNLM"/>
    </source>
</evidence>
<gene>
    <name evidence="1" type="ORF">ENT66_02380</name>
</gene>
<evidence type="ECO:0000313" key="1">
    <source>
        <dbReference type="EMBL" id="HGQ85239.1"/>
    </source>
</evidence>
<proteinExistence type="predicted"/>
<sequence>MKWLKVLRRAIKKPNWYNLRTTDCFIVTQTLNFIYDVKSAVKGIFHMLKDGGIVLATVAGISQISRYDMDRWGDYWRFTDLSAKRLFEEVFGEGNVEVETYGSVLSSIAFLHGISAEELTKEELFYKDIDYQITIAIKARKK</sequence>
<accession>A0A7C4JQ77</accession>
<dbReference type="AlphaFoldDB" id="A0A7C4JQ77"/>
<comment type="caution">
    <text evidence="1">The sequence shown here is derived from an EMBL/GenBank/DDBJ whole genome shotgun (WGS) entry which is preliminary data.</text>
</comment>
<dbReference type="InterPro" id="IPR029063">
    <property type="entry name" value="SAM-dependent_MTases_sf"/>
</dbReference>
<organism evidence="1">
    <name type="scientific">Thermodesulfobacterium geofontis</name>
    <dbReference type="NCBI Taxonomy" id="1295609"/>
    <lineage>
        <taxon>Bacteria</taxon>
        <taxon>Pseudomonadati</taxon>
        <taxon>Thermodesulfobacteriota</taxon>
        <taxon>Thermodesulfobacteria</taxon>
        <taxon>Thermodesulfobacteriales</taxon>
        <taxon>Thermodesulfobacteriaceae</taxon>
        <taxon>Thermodesulfobacterium</taxon>
    </lineage>
</organism>
<protein>
    <recommendedName>
        <fullName evidence="2">Methyltransferase type 11 domain-containing protein</fullName>
    </recommendedName>
</protein>
<dbReference type="EMBL" id="DSZN01000044">
    <property type="protein sequence ID" value="HGQ85239.1"/>
    <property type="molecule type" value="Genomic_DNA"/>
</dbReference>